<evidence type="ECO:0000313" key="3">
    <source>
        <dbReference type="Proteomes" id="UP000605992"/>
    </source>
</evidence>
<dbReference type="EMBL" id="BOOR01000005">
    <property type="protein sequence ID" value="GII52366.1"/>
    <property type="molecule type" value="Genomic_DNA"/>
</dbReference>
<protein>
    <recommendedName>
        <fullName evidence="1">Ribbon-helix-helix protein CopG domain-containing protein</fullName>
    </recommendedName>
</protein>
<organism evidence="2 3">
    <name type="scientific">Planotetraspora thailandica</name>
    <dbReference type="NCBI Taxonomy" id="487172"/>
    <lineage>
        <taxon>Bacteria</taxon>
        <taxon>Bacillati</taxon>
        <taxon>Actinomycetota</taxon>
        <taxon>Actinomycetes</taxon>
        <taxon>Streptosporangiales</taxon>
        <taxon>Streptosporangiaceae</taxon>
        <taxon>Planotetraspora</taxon>
    </lineage>
</organism>
<feature type="domain" description="Ribbon-helix-helix protein CopG" evidence="1">
    <location>
        <begin position="98"/>
        <end position="134"/>
    </location>
</feature>
<dbReference type="InterPro" id="IPR002145">
    <property type="entry name" value="CopG"/>
</dbReference>
<dbReference type="Proteomes" id="UP000605992">
    <property type="component" value="Unassembled WGS sequence"/>
</dbReference>
<dbReference type="GO" id="GO:0006355">
    <property type="term" value="P:regulation of DNA-templated transcription"/>
    <property type="evidence" value="ECO:0007669"/>
    <property type="project" value="InterPro"/>
</dbReference>
<dbReference type="Pfam" id="PF01402">
    <property type="entry name" value="RHH_1"/>
    <property type="match status" value="1"/>
</dbReference>
<dbReference type="CDD" id="cd21631">
    <property type="entry name" value="RHH_CopG_NikR-like"/>
    <property type="match status" value="1"/>
</dbReference>
<evidence type="ECO:0000313" key="2">
    <source>
        <dbReference type="EMBL" id="GII52366.1"/>
    </source>
</evidence>
<gene>
    <name evidence="2" type="ORF">Pth03_07550</name>
</gene>
<keyword evidence="3" id="KW-1185">Reference proteome</keyword>
<name>A0A8J3UZL7_9ACTN</name>
<reference evidence="2" key="1">
    <citation type="submission" date="2021-01" db="EMBL/GenBank/DDBJ databases">
        <title>Whole genome shotgun sequence of Planotetraspora thailandica NBRC 104271.</title>
        <authorList>
            <person name="Komaki H."/>
            <person name="Tamura T."/>
        </authorList>
    </citation>
    <scope>NUCLEOTIDE SEQUENCE</scope>
    <source>
        <strain evidence="2">NBRC 104271</strain>
    </source>
</reference>
<proteinExistence type="predicted"/>
<sequence>MRHILFMTEIARQPSAKARVPVLFDPAAGSAPARMARPALVEVLPPPTGSGYCRVMVFPMPSRHEPSDDGEPGSTPRTSLWLAPSGGQAENADKQFSVTVHFDRKDLEALSERARADGVMISDVIRAAVRREVGNKAHVVRLVQRWNLHREDMDEAADALGVTRMSDDEWHGMADGKGPGV</sequence>
<dbReference type="AlphaFoldDB" id="A0A8J3UZL7"/>
<evidence type="ECO:0000259" key="1">
    <source>
        <dbReference type="Pfam" id="PF01402"/>
    </source>
</evidence>
<accession>A0A8J3UZL7</accession>
<comment type="caution">
    <text evidence="2">The sequence shown here is derived from an EMBL/GenBank/DDBJ whole genome shotgun (WGS) entry which is preliminary data.</text>
</comment>